<protein>
    <submittedName>
        <fullName evidence="2">Uncharacterized protein</fullName>
    </submittedName>
</protein>
<feature type="chain" id="PRO_5018581465" evidence="1">
    <location>
        <begin position="27"/>
        <end position="238"/>
    </location>
</feature>
<keyword evidence="1" id="KW-0732">Signal</keyword>
<dbReference type="Proteomes" id="UP000271974">
    <property type="component" value="Unassembled WGS sequence"/>
</dbReference>
<evidence type="ECO:0000313" key="2">
    <source>
        <dbReference type="EMBL" id="RUS76966.1"/>
    </source>
</evidence>
<proteinExistence type="predicted"/>
<dbReference type="AlphaFoldDB" id="A0A3S0ZWF7"/>
<organism evidence="2 3">
    <name type="scientific">Elysia chlorotica</name>
    <name type="common">Eastern emerald elysia</name>
    <name type="synonym">Sea slug</name>
    <dbReference type="NCBI Taxonomy" id="188477"/>
    <lineage>
        <taxon>Eukaryota</taxon>
        <taxon>Metazoa</taxon>
        <taxon>Spiralia</taxon>
        <taxon>Lophotrochozoa</taxon>
        <taxon>Mollusca</taxon>
        <taxon>Gastropoda</taxon>
        <taxon>Heterobranchia</taxon>
        <taxon>Euthyneura</taxon>
        <taxon>Panpulmonata</taxon>
        <taxon>Sacoglossa</taxon>
        <taxon>Placobranchoidea</taxon>
        <taxon>Plakobranchidae</taxon>
        <taxon>Elysia</taxon>
    </lineage>
</organism>
<comment type="caution">
    <text evidence="2">The sequence shown here is derived from an EMBL/GenBank/DDBJ whole genome shotgun (WGS) entry which is preliminary data.</text>
</comment>
<keyword evidence="3" id="KW-1185">Reference proteome</keyword>
<evidence type="ECO:0000313" key="3">
    <source>
        <dbReference type="Proteomes" id="UP000271974"/>
    </source>
</evidence>
<reference evidence="2 3" key="1">
    <citation type="submission" date="2019-01" db="EMBL/GenBank/DDBJ databases">
        <title>A draft genome assembly of the solar-powered sea slug Elysia chlorotica.</title>
        <authorList>
            <person name="Cai H."/>
            <person name="Li Q."/>
            <person name="Fang X."/>
            <person name="Li J."/>
            <person name="Curtis N.E."/>
            <person name="Altenburger A."/>
            <person name="Shibata T."/>
            <person name="Feng M."/>
            <person name="Maeda T."/>
            <person name="Schwartz J.A."/>
            <person name="Shigenobu S."/>
            <person name="Lundholm N."/>
            <person name="Nishiyama T."/>
            <person name="Yang H."/>
            <person name="Hasebe M."/>
            <person name="Li S."/>
            <person name="Pierce S.K."/>
            <person name="Wang J."/>
        </authorList>
    </citation>
    <scope>NUCLEOTIDE SEQUENCE [LARGE SCALE GENOMIC DNA]</scope>
    <source>
        <strain evidence="2">EC2010</strain>
        <tissue evidence="2">Whole organism of an adult</tissue>
    </source>
</reference>
<evidence type="ECO:0000256" key="1">
    <source>
        <dbReference type="SAM" id="SignalP"/>
    </source>
</evidence>
<dbReference type="EMBL" id="RQTK01000621">
    <property type="protein sequence ID" value="RUS76966.1"/>
    <property type="molecule type" value="Genomic_DNA"/>
</dbReference>
<accession>A0A3S0ZWF7</accession>
<gene>
    <name evidence="2" type="ORF">EGW08_015286</name>
</gene>
<sequence length="238" mass="26047">MVVVVVAAVFMVVMEMVTEMAELSDGQAVTECGDSNPNGNTIDFSEPSSPGPFHDLTELEMKKTLPRDVCWGLSQSMADPIPLPFLNLDVNWCLFCASPHLLVGYGLGPSDFNLACASWYLCERRQMSSAKSKSSNCLAKVHCMPVFVPVVEARITQSMTIKKIVGDSRQPCRTPVSTLKGSRIVTISITQSSHSDARSAVREYVFWAVHTGTKLRPGSRVVALADWLLCILIPIILN</sequence>
<feature type="signal peptide" evidence="1">
    <location>
        <begin position="1"/>
        <end position="26"/>
    </location>
</feature>
<name>A0A3S0ZWF7_ELYCH</name>